<accession>A0AAE8N4K0</accession>
<evidence type="ECO:0000313" key="1">
    <source>
        <dbReference type="EMBL" id="SPO04735.1"/>
    </source>
</evidence>
<sequence>MCYFDQKRWKCGYWRWGQFRRQCPKEYRTGETCGLKLVMNTFDEAKQCRLCDDIDKKTRRLSKMATDMSRWRREGNRSATIERTESEYRQVEKQMYEMQMQHYERVHGAS</sequence>
<keyword evidence="2" id="KW-1185">Reference proteome</keyword>
<reference evidence="1" key="1">
    <citation type="submission" date="2018-03" db="EMBL/GenBank/DDBJ databases">
        <authorList>
            <person name="Guldener U."/>
        </authorList>
    </citation>
    <scope>NUCLEOTIDE SEQUENCE</scope>
</reference>
<organism evidence="1 2">
    <name type="scientific">Cephalotrichum gorgonifer</name>
    <dbReference type="NCBI Taxonomy" id="2041049"/>
    <lineage>
        <taxon>Eukaryota</taxon>
        <taxon>Fungi</taxon>
        <taxon>Dikarya</taxon>
        <taxon>Ascomycota</taxon>
        <taxon>Pezizomycotina</taxon>
        <taxon>Sordariomycetes</taxon>
        <taxon>Hypocreomycetidae</taxon>
        <taxon>Microascales</taxon>
        <taxon>Microascaceae</taxon>
        <taxon>Cephalotrichum</taxon>
    </lineage>
</organism>
<gene>
    <name evidence="1" type="ORF">DNG_07420</name>
</gene>
<dbReference type="EMBL" id="ONZQ02000011">
    <property type="protein sequence ID" value="SPO04735.1"/>
    <property type="molecule type" value="Genomic_DNA"/>
</dbReference>
<proteinExistence type="predicted"/>
<comment type="caution">
    <text evidence="1">The sequence shown here is derived from an EMBL/GenBank/DDBJ whole genome shotgun (WGS) entry which is preliminary data.</text>
</comment>
<evidence type="ECO:0000313" key="2">
    <source>
        <dbReference type="Proteomes" id="UP001187682"/>
    </source>
</evidence>
<dbReference type="Proteomes" id="UP001187682">
    <property type="component" value="Unassembled WGS sequence"/>
</dbReference>
<protein>
    <submittedName>
        <fullName evidence="1">Uncharacterized protein</fullName>
    </submittedName>
</protein>
<dbReference type="AlphaFoldDB" id="A0AAE8N4K0"/>
<name>A0AAE8N4K0_9PEZI</name>